<dbReference type="InterPro" id="IPR014710">
    <property type="entry name" value="RmlC-like_jellyroll"/>
</dbReference>
<dbReference type="KEGG" id="shun:DWB77_06752"/>
<evidence type="ECO:0000313" key="1">
    <source>
        <dbReference type="EMBL" id="AYG84538.1"/>
    </source>
</evidence>
<evidence type="ECO:0008006" key="3">
    <source>
        <dbReference type="Google" id="ProtNLM"/>
    </source>
</evidence>
<keyword evidence="2" id="KW-1185">Reference proteome</keyword>
<name>A0A387HRS5_9ACTN</name>
<organism evidence="1 2">
    <name type="scientific">Streptomyces hundungensis</name>
    <dbReference type="NCBI Taxonomy" id="1077946"/>
    <lineage>
        <taxon>Bacteria</taxon>
        <taxon>Bacillati</taxon>
        <taxon>Actinomycetota</taxon>
        <taxon>Actinomycetes</taxon>
        <taxon>Kitasatosporales</taxon>
        <taxon>Streptomycetaceae</taxon>
        <taxon>Streptomyces</taxon>
    </lineage>
</organism>
<sequence length="109" mass="11585">MEKFSLEAIVRAQLNAARTAEAGRSATTVIGGHERALRQTVMALIEGNTLGEHDHGGEATLLVWTGRIRLVAGADTWEGRHGDLLAVPATPHTVEALEDSAFLLTVAMS</sequence>
<dbReference type="SUPFAM" id="SSF51182">
    <property type="entry name" value="RmlC-like cupins"/>
    <property type="match status" value="1"/>
</dbReference>
<accession>A0A387HRS5</accession>
<gene>
    <name evidence="1" type="ORF">DWB77_06752</name>
</gene>
<dbReference type="Proteomes" id="UP000271554">
    <property type="component" value="Chromosome"/>
</dbReference>
<dbReference type="EMBL" id="CP032698">
    <property type="protein sequence ID" value="AYG84538.1"/>
    <property type="molecule type" value="Genomic_DNA"/>
</dbReference>
<dbReference type="PANTHER" id="PTHR37694">
    <property type="entry name" value="SLR8022 PROTEIN"/>
    <property type="match status" value="1"/>
</dbReference>
<dbReference type="OrthoDB" id="5190473at2"/>
<dbReference type="RefSeq" id="WP_120725997.1">
    <property type="nucleotide sequence ID" value="NZ_CP032698.1"/>
</dbReference>
<reference evidence="1 2" key="1">
    <citation type="submission" date="2018-10" db="EMBL/GenBank/DDBJ databases">
        <title>Relationship between Morphology and Antimicrobial Activity in Streptomyces.</title>
        <authorList>
            <person name="Kang H.J."/>
            <person name="Kim S.B."/>
        </authorList>
    </citation>
    <scope>NUCLEOTIDE SEQUENCE [LARGE SCALE GENOMIC DNA]</scope>
    <source>
        <strain evidence="1 2">BH38</strain>
    </source>
</reference>
<dbReference type="PANTHER" id="PTHR37694:SF1">
    <property type="entry name" value="SLR8022 PROTEIN"/>
    <property type="match status" value="1"/>
</dbReference>
<evidence type="ECO:0000313" key="2">
    <source>
        <dbReference type="Proteomes" id="UP000271554"/>
    </source>
</evidence>
<dbReference type="AlphaFoldDB" id="A0A387HRS5"/>
<proteinExistence type="predicted"/>
<dbReference type="Gene3D" id="2.60.120.10">
    <property type="entry name" value="Jelly Rolls"/>
    <property type="match status" value="1"/>
</dbReference>
<protein>
    <recommendedName>
        <fullName evidence="3">LuxR family transcriptional regulator</fullName>
    </recommendedName>
</protein>
<dbReference type="InterPro" id="IPR011051">
    <property type="entry name" value="RmlC_Cupin_sf"/>
</dbReference>